<dbReference type="OrthoDB" id="8449787at2"/>
<organism evidence="1 2">
    <name type="scientific">Jhaorihella thermophila</name>
    <dbReference type="NCBI Taxonomy" id="488547"/>
    <lineage>
        <taxon>Bacteria</taxon>
        <taxon>Pseudomonadati</taxon>
        <taxon>Pseudomonadota</taxon>
        <taxon>Alphaproteobacteria</taxon>
        <taxon>Rhodobacterales</taxon>
        <taxon>Paracoccaceae</taxon>
        <taxon>Jhaorihella</taxon>
    </lineage>
</organism>
<dbReference type="Proteomes" id="UP000236742">
    <property type="component" value="Unassembled WGS sequence"/>
</dbReference>
<dbReference type="AlphaFoldDB" id="A0A1H5TK43"/>
<dbReference type="Pfam" id="PF22295">
    <property type="entry name" value="DUF6967"/>
    <property type="match status" value="1"/>
</dbReference>
<dbReference type="EMBL" id="FNVD01000002">
    <property type="protein sequence ID" value="SEF62451.1"/>
    <property type="molecule type" value="Genomic_DNA"/>
</dbReference>
<reference evidence="1 2" key="1">
    <citation type="submission" date="2016-10" db="EMBL/GenBank/DDBJ databases">
        <authorList>
            <person name="de Groot N.N."/>
        </authorList>
    </citation>
    <scope>NUCLEOTIDE SEQUENCE [LARGE SCALE GENOMIC DNA]</scope>
    <source>
        <strain evidence="1 2">DSM 23413</strain>
    </source>
</reference>
<protein>
    <submittedName>
        <fullName evidence="1">Uncharacterized protein</fullName>
    </submittedName>
</protein>
<name>A0A1H5TK43_9RHOB</name>
<dbReference type="InterPro" id="IPR054240">
    <property type="entry name" value="DUF6967"/>
</dbReference>
<evidence type="ECO:0000313" key="1">
    <source>
        <dbReference type="EMBL" id="SEF62451.1"/>
    </source>
</evidence>
<gene>
    <name evidence="1" type="ORF">SAMN05421751_102291</name>
</gene>
<keyword evidence="2" id="KW-1185">Reference proteome</keyword>
<accession>A0A1H5TK43</accession>
<proteinExistence type="predicted"/>
<sequence>MAEETLKEIAELELPFRRRARIREVSYPSGLRMVRLVLMEGKRITQVDLDPDTARQLSAILATAADGAATDTVQ</sequence>
<evidence type="ECO:0000313" key="2">
    <source>
        <dbReference type="Proteomes" id="UP000236742"/>
    </source>
</evidence>
<dbReference type="RefSeq" id="WP_104006926.1">
    <property type="nucleotide sequence ID" value="NZ_FNVD01000002.1"/>
</dbReference>